<dbReference type="Gene3D" id="3.40.50.280">
    <property type="entry name" value="Cobalamin-binding domain"/>
    <property type="match status" value="1"/>
</dbReference>
<keyword evidence="2" id="KW-0170">Cobalt</keyword>
<dbReference type="PANTHER" id="PTHR45833">
    <property type="entry name" value="METHIONINE SYNTHASE"/>
    <property type="match status" value="1"/>
</dbReference>
<dbReference type="Pfam" id="PF02310">
    <property type="entry name" value="B12-binding"/>
    <property type="match status" value="1"/>
</dbReference>
<feature type="non-terminal residue" evidence="4">
    <location>
        <position position="1"/>
    </location>
</feature>
<protein>
    <recommendedName>
        <fullName evidence="3">B12-binding domain-containing protein</fullName>
    </recommendedName>
</protein>
<evidence type="ECO:0000313" key="4">
    <source>
        <dbReference type="EMBL" id="GAG25098.1"/>
    </source>
</evidence>
<sequence>SKGTILLGTVQGDLHNIGKDIVKSLLMGQGYDIVDLGVDVSPEKFVEAAKEYNPDIIGLSALLTVAISKLHETIIALKEADIPAKIIIGGGIVSEKTCERIGADSWSKEAYDGVKKINELIKNRGGA</sequence>
<dbReference type="GO" id="GO:0046653">
    <property type="term" value="P:tetrahydrofolate metabolic process"/>
    <property type="evidence" value="ECO:0007669"/>
    <property type="project" value="TreeGrafter"/>
</dbReference>
<keyword evidence="1" id="KW-0479">Metal-binding</keyword>
<dbReference type="GO" id="GO:0008705">
    <property type="term" value="F:methionine synthase activity"/>
    <property type="evidence" value="ECO:0007669"/>
    <property type="project" value="TreeGrafter"/>
</dbReference>
<reference evidence="4" key="1">
    <citation type="journal article" date="2014" name="Front. Microbiol.">
        <title>High frequency of phylogenetically diverse reductive dehalogenase-homologous genes in deep subseafloor sedimentary metagenomes.</title>
        <authorList>
            <person name="Kawai M."/>
            <person name="Futagami T."/>
            <person name="Toyoda A."/>
            <person name="Takaki Y."/>
            <person name="Nishi S."/>
            <person name="Hori S."/>
            <person name="Arai W."/>
            <person name="Tsubouchi T."/>
            <person name="Morono Y."/>
            <person name="Uchiyama I."/>
            <person name="Ito T."/>
            <person name="Fujiyama A."/>
            <person name="Inagaki F."/>
            <person name="Takami H."/>
        </authorList>
    </citation>
    <scope>NUCLEOTIDE SEQUENCE</scope>
    <source>
        <strain evidence="4">Expedition CK06-06</strain>
    </source>
</reference>
<dbReference type="AlphaFoldDB" id="X0WKS9"/>
<evidence type="ECO:0000259" key="3">
    <source>
        <dbReference type="PROSITE" id="PS51332"/>
    </source>
</evidence>
<dbReference type="EMBL" id="BARS01034687">
    <property type="protein sequence ID" value="GAG25098.1"/>
    <property type="molecule type" value="Genomic_DNA"/>
</dbReference>
<dbReference type="GO" id="GO:0050667">
    <property type="term" value="P:homocysteine metabolic process"/>
    <property type="evidence" value="ECO:0007669"/>
    <property type="project" value="TreeGrafter"/>
</dbReference>
<dbReference type="InterPro" id="IPR036724">
    <property type="entry name" value="Cobalamin-bd_sf"/>
</dbReference>
<dbReference type="PROSITE" id="PS51332">
    <property type="entry name" value="B12_BINDING"/>
    <property type="match status" value="1"/>
</dbReference>
<name>X0WKS9_9ZZZZ</name>
<proteinExistence type="predicted"/>
<dbReference type="GO" id="GO:0031419">
    <property type="term" value="F:cobalamin binding"/>
    <property type="evidence" value="ECO:0007669"/>
    <property type="project" value="InterPro"/>
</dbReference>
<evidence type="ECO:0000256" key="2">
    <source>
        <dbReference type="ARBA" id="ARBA00023285"/>
    </source>
</evidence>
<organism evidence="4">
    <name type="scientific">marine sediment metagenome</name>
    <dbReference type="NCBI Taxonomy" id="412755"/>
    <lineage>
        <taxon>unclassified sequences</taxon>
        <taxon>metagenomes</taxon>
        <taxon>ecological metagenomes</taxon>
    </lineage>
</organism>
<comment type="caution">
    <text evidence="4">The sequence shown here is derived from an EMBL/GenBank/DDBJ whole genome shotgun (WGS) entry which is preliminary data.</text>
</comment>
<dbReference type="PANTHER" id="PTHR45833:SF1">
    <property type="entry name" value="METHIONINE SYNTHASE"/>
    <property type="match status" value="1"/>
</dbReference>
<dbReference type="InterPro" id="IPR050554">
    <property type="entry name" value="Met_Synthase/Corrinoid"/>
</dbReference>
<dbReference type="InterPro" id="IPR006158">
    <property type="entry name" value="Cobalamin-bd"/>
</dbReference>
<accession>X0WKS9</accession>
<gene>
    <name evidence="4" type="ORF">S01H1_53560</name>
</gene>
<dbReference type="GO" id="GO:0046872">
    <property type="term" value="F:metal ion binding"/>
    <property type="evidence" value="ECO:0007669"/>
    <property type="project" value="UniProtKB-KW"/>
</dbReference>
<dbReference type="GO" id="GO:0005829">
    <property type="term" value="C:cytosol"/>
    <property type="evidence" value="ECO:0007669"/>
    <property type="project" value="TreeGrafter"/>
</dbReference>
<evidence type="ECO:0000256" key="1">
    <source>
        <dbReference type="ARBA" id="ARBA00022723"/>
    </source>
</evidence>
<feature type="domain" description="B12-binding" evidence="3">
    <location>
        <begin position="2"/>
        <end position="127"/>
    </location>
</feature>
<dbReference type="SUPFAM" id="SSF52242">
    <property type="entry name" value="Cobalamin (vitamin B12)-binding domain"/>
    <property type="match status" value="1"/>
</dbReference>